<dbReference type="Gene3D" id="3.30.470.10">
    <property type="match status" value="1"/>
</dbReference>
<evidence type="ECO:0008006" key="3">
    <source>
        <dbReference type="Google" id="ProtNLM"/>
    </source>
</evidence>
<dbReference type="SUPFAM" id="SSF56752">
    <property type="entry name" value="D-aminoacid aminotransferase-like PLP-dependent enzymes"/>
    <property type="match status" value="1"/>
</dbReference>
<dbReference type="AlphaFoldDB" id="A0A1E2SM08"/>
<evidence type="ECO:0000313" key="2">
    <source>
        <dbReference type="Proteomes" id="UP000094426"/>
    </source>
</evidence>
<dbReference type="Pfam" id="PF01063">
    <property type="entry name" value="Aminotran_4"/>
    <property type="match status" value="1"/>
</dbReference>
<evidence type="ECO:0000313" key="1">
    <source>
        <dbReference type="EMBL" id="ODA90760.1"/>
    </source>
</evidence>
<reference evidence="1 2" key="1">
    <citation type="submission" date="2015-11" db="EMBL/GenBank/DDBJ databases">
        <authorList>
            <person name="Zhang Y."/>
            <person name="Guo Z."/>
        </authorList>
    </citation>
    <scope>NUCLEOTIDE SEQUENCE [LARGE SCALE GENOMIC DNA]</scope>
    <source>
        <strain evidence="2">gdw1</strain>
    </source>
</reference>
<organism evidence="1 2">
    <name type="scientific">Leifsonia xyli subsp. xyli</name>
    <dbReference type="NCBI Taxonomy" id="59736"/>
    <lineage>
        <taxon>Bacteria</taxon>
        <taxon>Bacillati</taxon>
        <taxon>Actinomycetota</taxon>
        <taxon>Actinomycetes</taxon>
        <taxon>Micrococcales</taxon>
        <taxon>Microbacteriaceae</taxon>
        <taxon>Leifsonia</taxon>
    </lineage>
</organism>
<dbReference type="EMBL" id="LNZG01000007">
    <property type="protein sequence ID" value="ODA90760.1"/>
    <property type="molecule type" value="Genomic_DNA"/>
</dbReference>
<gene>
    <name evidence="1" type="ORF">ATY41_08930</name>
</gene>
<name>A0A1E2SM08_LEIXY</name>
<dbReference type="InterPro" id="IPR036038">
    <property type="entry name" value="Aminotransferase-like"/>
</dbReference>
<dbReference type="RefSeq" id="WP_041767520.1">
    <property type="nucleotide sequence ID" value="NZ_LNZG01000007.1"/>
</dbReference>
<dbReference type="InterPro" id="IPR001544">
    <property type="entry name" value="Aminotrans_IV"/>
</dbReference>
<dbReference type="InterPro" id="IPR043131">
    <property type="entry name" value="BCAT-like_N"/>
</dbReference>
<comment type="caution">
    <text evidence="1">The sequence shown here is derived from an EMBL/GenBank/DDBJ whole genome shotgun (WGS) entry which is preliminary data.</text>
</comment>
<proteinExistence type="predicted"/>
<sequence>MIPITEVWVDGRIVPREEGVLPVMTHALHYAGAVYEGIRAYDGVPFELQRHAERLAASAAHLRFKLPLSVELICEETRDYLGVMSRGVVSAIRS</sequence>
<dbReference type="GO" id="GO:0003824">
    <property type="term" value="F:catalytic activity"/>
    <property type="evidence" value="ECO:0007669"/>
    <property type="project" value="InterPro"/>
</dbReference>
<dbReference type="Proteomes" id="UP000094426">
    <property type="component" value="Unassembled WGS sequence"/>
</dbReference>
<accession>A0A1E2SM08</accession>
<protein>
    <recommendedName>
        <fullName evidence="3">Branched-chain amino acid aminotransferase</fullName>
    </recommendedName>
</protein>
<dbReference type="OrthoDB" id="9805628at2"/>